<evidence type="ECO:0000256" key="3">
    <source>
        <dbReference type="SAM" id="MobiDB-lite"/>
    </source>
</evidence>
<evidence type="ECO:0000256" key="1">
    <source>
        <dbReference type="ARBA" id="ARBA00011738"/>
    </source>
</evidence>
<dbReference type="InterPro" id="IPR001424">
    <property type="entry name" value="SOD_Cu_Zn_dom"/>
</dbReference>
<protein>
    <recommendedName>
        <fullName evidence="2">Superoxide dismutase [Cu-Zn]</fullName>
    </recommendedName>
</protein>
<dbReference type="GO" id="GO:0034599">
    <property type="term" value="P:cellular response to oxidative stress"/>
    <property type="evidence" value="ECO:0007669"/>
    <property type="project" value="UniProtKB-ARBA"/>
</dbReference>
<dbReference type="AlphaFoldDB" id="A0AAF0IIN9"/>
<sequence>MVKAVAVLRGDSNVKGTVTFEQADENSPTTVSWNITGHDPNAQRGFHIHQFGDNTNGCTSAGPHCMSIEVNSPRGKVKWLTGLLVNPFSKTHGAPTDAERHVGDLGNITTDAQGNSVGSVEDKLIKLIGEESVLGRTIVVHAGTDDLGRGDTEESKKTGNAGPRPACGTMQFALVMLLEP</sequence>
<dbReference type="PANTHER" id="PTHR10003">
    <property type="entry name" value="SUPEROXIDE DISMUTASE CU-ZN -RELATED"/>
    <property type="match status" value="1"/>
</dbReference>
<feature type="compositionally biased region" description="Basic and acidic residues" evidence="3">
    <location>
        <begin position="145"/>
        <end position="157"/>
    </location>
</feature>
<accession>A0AAF0IIN9</accession>
<dbReference type="GO" id="GO:0006801">
    <property type="term" value="P:superoxide metabolic process"/>
    <property type="evidence" value="ECO:0007669"/>
    <property type="project" value="InterPro"/>
</dbReference>
<keyword evidence="5" id="KW-0560">Oxidoreductase</keyword>
<dbReference type="Proteomes" id="UP001219355">
    <property type="component" value="Chromosome 1"/>
</dbReference>
<evidence type="ECO:0000313" key="5">
    <source>
        <dbReference type="EMBL" id="WEW56009.1"/>
    </source>
</evidence>
<dbReference type="InterPro" id="IPR024134">
    <property type="entry name" value="SOD_Cu/Zn_/chaperone"/>
</dbReference>
<reference evidence="5" key="1">
    <citation type="submission" date="2023-03" db="EMBL/GenBank/DDBJ databases">
        <title>Emydomyces testavorans Genome Sequence.</title>
        <authorList>
            <person name="Hoyer L."/>
        </authorList>
    </citation>
    <scope>NUCLEOTIDE SEQUENCE</scope>
    <source>
        <strain evidence="5">16-2883</strain>
    </source>
</reference>
<dbReference type="GO" id="GO:0005507">
    <property type="term" value="F:copper ion binding"/>
    <property type="evidence" value="ECO:0007669"/>
    <property type="project" value="InterPro"/>
</dbReference>
<evidence type="ECO:0000313" key="6">
    <source>
        <dbReference type="Proteomes" id="UP001219355"/>
    </source>
</evidence>
<dbReference type="Gene3D" id="2.60.40.200">
    <property type="entry name" value="Superoxide dismutase, copper/zinc binding domain"/>
    <property type="match status" value="1"/>
</dbReference>
<dbReference type="EMBL" id="CP120627">
    <property type="protein sequence ID" value="WEW56009.1"/>
    <property type="molecule type" value="Genomic_DNA"/>
</dbReference>
<gene>
    <name evidence="5" type="primary">SOD1</name>
    <name evidence="5" type="ORF">PRK78_001444</name>
</gene>
<feature type="domain" description="Superoxide dismutase copper/zinc binding" evidence="4">
    <location>
        <begin position="14"/>
        <end position="169"/>
    </location>
</feature>
<organism evidence="5 6">
    <name type="scientific">Emydomyces testavorans</name>
    <dbReference type="NCBI Taxonomy" id="2070801"/>
    <lineage>
        <taxon>Eukaryota</taxon>
        <taxon>Fungi</taxon>
        <taxon>Dikarya</taxon>
        <taxon>Ascomycota</taxon>
        <taxon>Pezizomycotina</taxon>
        <taxon>Eurotiomycetes</taxon>
        <taxon>Eurotiomycetidae</taxon>
        <taxon>Onygenales</taxon>
        <taxon>Nannizziopsiaceae</taxon>
        <taxon>Emydomyces</taxon>
    </lineage>
</organism>
<dbReference type="InterPro" id="IPR018152">
    <property type="entry name" value="SOD_Cu/Zn_BS"/>
</dbReference>
<dbReference type="InterPro" id="IPR036423">
    <property type="entry name" value="SOD-like_Cu/Zn_dom_sf"/>
</dbReference>
<comment type="subunit">
    <text evidence="1">Homodimer.</text>
</comment>
<evidence type="ECO:0000259" key="4">
    <source>
        <dbReference type="Pfam" id="PF00080"/>
    </source>
</evidence>
<proteinExistence type="predicted"/>
<evidence type="ECO:0000256" key="2">
    <source>
        <dbReference type="ARBA" id="ARBA00020928"/>
    </source>
</evidence>
<dbReference type="CDD" id="cd00305">
    <property type="entry name" value="Cu-Zn_Superoxide_Dismutase"/>
    <property type="match status" value="1"/>
</dbReference>
<feature type="region of interest" description="Disordered" evidence="3">
    <location>
        <begin position="145"/>
        <end position="165"/>
    </location>
</feature>
<dbReference type="Pfam" id="PF00080">
    <property type="entry name" value="Sod_Cu"/>
    <property type="match status" value="1"/>
</dbReference>
<keyword evidence="6" id="KW-1185">Reference proteome</keyword>
<dbReference type="PROSITE" id="PS00087">
    <property type="entry name" value="SOD_CU_ZN_1"/>
    <property type="match status" value="1"/>
</dbReference>
<dbReference type="GO" id="GO:0016491">
    <property type="term" value="F:oxidoreductase activity"/>
    <property type="evidence" value="ECO:0007669"/>
    <property type="project" value="UniProtKB-KW"/>
</dbReference>
<dbReference type="SUPFAM" id="SSF49329">
    <property type="entry name" value="Cu,Zn superoxide dismutase-like"/>
    <property type="match status" value="1"/>
</dbReference>
<name>A0AAF0IIN9_9EURO</name>